<accession>A0A1S3K2Q8</accession>
<keyword evidence="3" id="KW-1185">Reference proteome</keyword>
<keyword evidence="2" id="KW-0472">Membrane</keyword>
<evidence type="ECO:0000313" key="3">
    <source>
        <dbReference type="Proteomes" id="UP000085678"/>
    </source>
</evidence>
<keyword evidence="2" id="KW-0812">Transmembrane</keyword>
<sequence>MSDEGRTEGGVDEDNPTAATTEVTGTAATTETFDFHEFLKSKIKEQPDDEESTVDKYCSVISLLLFGIVTLVIIIAGVTSYRILIVVSISKIKENRTDASYHFTDSISDNVTALVVENFEKIEKLRWYCLLLGSMLAPVVLGFIGSVSSACLQSARKKGTKFMPQGFCDQQTGASMPVGRKMPLGAFAKRIIFLIFLVRSQDGNYIFTQFHDPSIVHLDRRKKRALLYSNSQHKAL</sequence>
<feature type="transmembrane region" description="Helical" evidence="2">
    <location>
        <begin position="127"/>
        <end position="147"/>
    </location>
</feature>
<feature type="region of interest" description="Disordered" evidence="1">
    <location>
        <begin position="1"/>
        <end position="23"/>
    </location>
</feature>
<name>A0A1S3K2Q8_LINAN</name>
<evidence type="ECO:0000256" key="1">
    <source>
        <dbReference type="SAM" id="MobiDB-lite"/>
    </source>
</evidence>
<organism evidence="3 4">
    <name type="scientific">Lingula anatina</name>
    <name type="common">Brachiopod</name>
    <name type="synonym">Lingula unguis</name>
    <dbReference type="NCBI Taxonomy" id="7574"/>
    <lineage>
        <taxon>Eukaryota</taxon>
        <taxon>Metazoa</taxon>
        <taxon>Spiralia</taxon>
        <taxon>Lophotrochozoa</taxon>
        <taxon>Brachiopoda</taxon>
        <taxon>Linguliformea</taxon>
        <taxon>Lingulata</taxon>
        <taxon>Lingulida</taxon>
        <taxon>Linguloidea</taxon>
        <taxon>Lingulidae</taxon>
        <taxon>Lingula</taxon>
    </lineage>
</organism>
<proteinExistence type="predicted"/>
<dbReference type="RefSeq" id="XP_013416925.1">
    <property type="nucleotide sequence ID" value="XM_013561471.1"/>
</dbReference>
<keyword evidence="2" id="KW-1133">Transmembrane helix</keyword>
<dbReference type="KEGG" id="lak:106178334"/>
<evidence type="ECO:0000256" key="2">
    <source>
        <dbReference type="SAM" id="Phobius"/>
    </source>
</evidence>
<evidence type="ECO:0000313" key="4">
    <source>
        <dbReference type="RefSeq" id="XP_013416925.1"/>
    </source>
</evidence>
<gene>
    <name evidence="4" type="primary">LOC106178334</name>
</gene>
<reference evidence="4" key="1">
    <citation type="submission" date="2025-08" db="UniProtKB">
        <authorList>
            <consortium name="RefSeq"/>
        </authorList>
    </citation>
    <scope>IDENTIFICATION</scope>
    <source>
        <tissue evidence="4">Gonads</tissue>
    </source>
</reference>
<dbReference type="GeneID" id="106178334"/>
<dbReference type="Proteomes" id="UP000085678">
    <property type="component" value="Unplaced"/>
</dbReference>
<protein>
    <submittedName>
        <fullName evidence="4">Uncharacterized protein LOC106178334</fullName>
    </submittedName>
</protein>
<dbReference type="InParanoid" id="A0A1S3K2Q8"/>
<dbReference type="AlphaFoldDB" id="A0A1S3K2Q8"/>
<feature type="transmembrane region" description="Helical" evidence="2">
    <location>
        <begin position="60"/>
        <end position="84"/>
    </location>
</feature>